<gene>
    <name evidence="2" type="ORF">PPSIR1_38996</name>
</gene>
<evidence type="ECO:0000256" key="1">
    <source>
        <dbReference type="SAM" id="Phobius"/>
    </source>
</evidence>
<protein>
    <submittedName>
        <fullName evidence="2">Uncharacterized protein</fullName>
    </submittedName>
</protein>
<dbReference type="AlphaFoldDB" id="A6GGF0"/>
<comment type="caution">
    <text evidence="2">The sequence shown here is derived from an EMBL/GenBank/DDBJ whole genome shotgun (WGS) entry which is preliminary data.</text>
</comment>
<dbReference type="EMBL" id="ABCS01000105">
    <property type="protein sequence ID" value="EDM75071.1"/>
    <property type="molecule type" value="Genomic_DNA"/>
</dbReference>
<keyword evidence="1" id="KW-1133">Transmembrane helix</keyword>
<keyword evidence="3" id="KW-1185">Reference proteome</keyword>
<keyword evidence="1" id="KW-0812">Transmembrane</keyword>
<keyword evidence="1" id="KW-0472">Membrane</keyword>
<name>A6GGF0_9BACT</name>
<sequence length="155" mass="17242">MVRATVLSYDEPALATDWYGLPYPLNIVVWKTLRPRVSATLRVEEVWKGSVTREITIYSDDSSCGEGFRDLAPGDELLLFAYEDHGIELGPGREPVPIEHEWAQEALVWLGPGQTEVPRLMTGRVLRGLGVVFVLSLVPALVWRRRAAGATSKPD</sequence>
<evidence type="ECO:0000313" key="3">
    <source>
        <dbReference type="Proteomes" id="UP000005801"/>
    </source>
</evidence>
<organism evidence="2 3">
    <name type="scientific">Plesiocystis pacifica SIR-1</name>
    <dbReference type="NCBI Taxonomy" id="391625"/>
    <lineage>
        <taxon>Bacteria</taxon>
        <taxon>Pseudomonadati</taxon>
        <taxon>Myxococcota</taxon>
        <taxon>Polyangia</taxon>
        <taxon>Nannocystales</taxon>
        <taxon>Nannocystaceae</taxon>
        <taxon>Plesiocystis</taxon>
    </lineage>
</organism>
<evidence type="ECO:0000313" key="2">
    <source>
        <dbReference type="EMBL" id="EDM75071.1"/>
    </source>
</evidence>
<dbReference type="Proteomes" id="UP000005801">
    <property type="component" value="Unassembled WGS sequence"/>
</dbReference>
<reference evidence="2 3" key="1">
    <citation type="submission" date="2007-06" db="EMBL/GenBank/DDBJ databases">
        <authorList>
            <person name="Shimkets L."/>
            <person name="Ferriera S."/>
            <person name="Johnson J."/>
            <person name="Kravitz S."/>
            <person name="Beeson K."/>
            <person name="Sutton G."/>
            <person name="Rogers Y.-H."/>
            <person name="Friedman R."/>
            <person name="Frazier M."/>
            <person name="Venter J.C."/>
        </authorList>
    </citation>
    <scope>NUCLEOTIDE SEQUENCE [LARGE SCALE GENOMIC DNA]</scope>
    <source>
        <strain evidence="2 3">SIR-1</strain>
    </source>
</reference>
<feature type="transmembrane region" description="Helical" evidence="1">
    <location>
        <begin position="125"/>
        <end position="143"/>
    </location>
</feature>
<accession>A6GGF0</accession>
<proteinExistence type="predicted"/>